<feature type="compositionally biased region" description="Basic residues" evidence="1">
    <location>
        <begin position="9"/>
        <end position="19"/>
    </location>
</feature>
<protein>
    <submittedName>
        <fullName evidence="2">Uncharacterized protein</fullName>
    </submittedName>
</protein>
<dbReference type="EMBL" id="JAXCGZ010017747">
    <property type="protein sequence ID" value="KAK7067764.1"/>
    <property type="molecule type" value="Genomic_DNA"/>
</dbReference>
<feature type="region of interest" description="Disordered" evidence="1">
    <location>
        <begin position="1"/>
        <end position="26"/>
    </location>
</feature>
<reference evidence="2 3" key="1">
    <citation type="submission" date="2023-11" db="EMBL/GenBank/DDBJ databases">
        <title>Halocaridina rubra genome assembly.</title>
        <authorList>
            <person name="Smith C."/>
        </authorList>
    </citation>
    <scope>NUCLEOTIDE SEQUENCE [LARGE SCALE GENOMIC DNA]</scope>
    <source>
        <strain evidence="2">EP-1</strain>
        <tissue evidence="2">Whole</tissue>
    </source>
</reference>
<dbReference type="AlphaFoldDB" id="A0AAN8ZY77"/>
<sequence>MTSSGGTLKRPHLAAKHPRGSISPQQSSLFQTLFTWHLHRNSSGTNKDETSQCEKFAAKTSSPTIQFGPTIEPRRQKTKRRSYGDFSVFMRDEIKEHMNQKNGIHYQ</sequence>
<evidence type="ECO:0000313" key="2">
    <source>
        <dbReference type="EMBL" id="KAK7067764.1"/>
    </source>
</evidence>
<name>A0AAN8ZY77_HALRR</name>
<feature type="region of interest" description="Disordered" evidence="1">
    <location>
        <begin position="57"/>
        <end position="82"/>
    </location>
</feature>
<proteinExistence type="predicted"/>
<dbReference type="Proteomes" id="UP001381693">
    <property type="component" value="Unassembled WGS sequence"/>
</dbReference>
<accession>A0AAN8ZY77</accession>
<evidence type="ECO:0000256" key="1">
    <source>
        <dbReference type="SAM" id="MobiDB-lite"/>
    </source>
</evidence>
<keyword evidence="3" id="KW-1185">Reference proteome</keyword>
<gene>
    <name evidence="2" type="ORF">SK128_023800</name>
</gene>
<organism evidence="2 3">
    <name type="scientific">Halocaridina rubra</name>
    <name type="common">Hawaiian red shrimp</name>
    <dbReference type="NCBI Taxonomy" id="373956"/>
    <lineage>
        <taxon>Eukaryota</taxon>
        <taxon>Metazoa</taxon>
        <taxon>Ecdysozoa</taxon>
        <taxon>Arthropoda</taxon>
        <taxon>Crustacea</taxon>
        <taxon>Multicrustacea</taxon>
        <taxon>Malacostraca</taxon>
        <taxon>Eumalacostraca</taxon>
        <taxon>Eucarida</taxon>
        <taxon>Decapoda</taxon>
        <taxon>Pleocyemata</taxon>
        <taxon>Caridea</taxon>
        <taxon>Atyoidea</taxon>
        <taxon>Atyidae</taxon>
        <taxon>Halocaridina</taxon>
    </lineage>
</organism>
<evidence type="ECO:0000313" key="3">
    <source>
        <dbReference type="Proteomes" id="UP001381693"/>
    </source>
</evidence>
<comment type="caution">
    <text evidence="2">The sequence shown here is derived from an EMBL/GenBank/DDBJ whole genome shotgun (WGS) entry which is preliminary data.</text>
</comment>